<reference evidence="2 3" key="1">
    <citation type="submission" date="2016-10" db="EMBL/GenBank/DDBJ databases">
        <authorList>
            <person name="de Groot N.N."/>
        </authorList>
    </citation>
    <scope>NUCLEOTIDE SEQUENCE [LARGE SCALE GENOMIC DNA]</scope>
    <source>
        <strain evidence="2 3">CPCC 202699</strain>
    </source>
</reference>
<evidence type="ECO:0000313" key="3">
    <source>
        <dbReference type="Proteomes" id="UP000199515"/>
    </source>
</evidence>
<evidence type="ECO:0000313" key="2">
    <source>
        <dbReference type="EMBL" id="SDZ43212.1"/>
    </source>
</evidence>
<dbReference type="InterPro" id="IPR016181">
    <property type="entry name" value="Acyl_CoA_acyltransferase"/>
</dbReference>
<dbReference type="CDD" id="cd04301">
    <property type="entry name" value="NAT_SF"/>
    <property type="match status" value="1"/>
</dbReference>
<dbReference type="EMBL" id="FNON01000016">
    <property type="protein sequence ID" value="SDZ43212.1"/>
    <property type="molecule type" value="Genomic_DNA"/>
</dbReference>
<evidence type="ECO:0000259" key="1">
    <source>
        <dbReference type="PROSITE" id="PS51186"/>
    </source>
</evidence>
<dbReference type="OrthoDB" id="9796171at2"/>
<dbReference type="Gene3D" id="3.40.630.30">
    <property type="match status" value="1"/>
</dbReference>
<keyword evidence="3" id="KW-1185">Reference proteome</keyword>
<dbReference type="Pfam" id="PF13673">
    <property type="entry name" value="Acetyltransf_10"/>
    <property type="match status" value="1"/>
</dbReference>
<sequence length="141" mass="15726">MNNVAGDRLTAAQLYEILRLRVDVFVVEQECPYPEIDGRDLLPTTRHLWTEDFGSYLRILADPDGVSRIGRVVTAKAARGKGLSAELMKAALDHIGDADSVLDSQTYATGFYAKFGFVPEGEEFLEDGIPHITMRRLRVAR</sequence>
<dbReference type="GO" id="GO:0016747">
    <property type="term" value="F:acyltransferase activity, transferring groups other than amino-acyl groups"/>
    <property type="evidence" value="ECO:0007669"/>
    <property type="project" value="InterPro"/>
</dbReference>
<dbReference type="Proteomes" id="UP000199515">
    <property type="component" value="Unassembled WGS sequence"/>
</dbReference>
<dbReference type="SUPFAM" id="SSF55729">
    <property type="entry name" value="Acyl-CoA N-acyltransferases (Nat)"/>
    <property type="match status" value="1"/>
</dbReference>
<dbReference type="RefSeq" id="WP_091300032.1">
    <property type="nucleotide sequence ID" value="NZ_FNON01000016.1"/>
</dbReference>
<dbReference type="STRING" id="589385.SAMN05421504_11689"/>
<dbReference type="InterPro" id="IPR000182">
    <property type="entry name" value="GNAT_dom"/>
</dbReference>
<dbReference type="AlphaFoldDB" id="A0A1H3SZ02"/>
<organism evidence="2 3">
    <name type="scientific">Amycolatopsis xylanica</name>
    <dbReference type="NCBI Taxonomy" id="589385"/>
    <lineage>
        <taxon>Bacteria</taxon>
        <taxon>Bacillati</taxon>
        <taxon>Actinomycetota</taxon>
        <taxon>Actinomycetes</taxon>
        <taxon>Pseudonocardiales</taxon>
        <taxon>Pseudonocardiaceae</taxon>
        <taxon>Amycolatopsis</taxon>
    </lineage>
</organism>
<name>A0A1H3SZ02_9PSEU</name>
<protein>
    <submittedName>
        <fullName evidence="2">ElaA protein</fullName>
    </submittedName>
</protein>
<proteinExistence type="predicted"/>
<feature type="domain" description="N-acetyltransferase" evidence="1">
    <location>
        <begin position="4"/>
        <end position="139"/>
    </location>
</feature>
<gene>
    <name evidence="2" type="ORF">SAMN05421504_11689</name>
</gene>
<dbReference type="PROSITE" id="PS51186">
    <property type="entry name" value="GNAT"/>
    <property type="match status" value="1"/>
</dbReference>
<accession>A0A1H3SZ02</accession>